<dbReference type="InterPro" id="IPR011707">
    <property type="entry name" value="Cu-oxidase-like_N"/>
</dbReference>
<sequence length="549" mass="58936">MKRILALASAGAFALAGCGEGGNGGSAVTAARTENPVVETFRNPPELRSQNGELRTTLTVAPATVQLAGKSVTTTVYNGSWIPPVLRLRPGEQLLLDLDNRAAEPTNEHFHGLNVSPGINADATVSDNVFVHVEPGSKVSYRIAIPPTHNSGLYWYHTHQHGIAQRQVMGGLSGGLVIDGVLDPLPQLQGITERIMLLKDIQITPQGTLPDDIDPSAPSDRMVNGQVNPTLVIRPGETQFLRLGNIGSDVYYKLKLDGHVFHELARDGNRHNQLVTSDELLLPPGSRSEVLIQGAAQGTYLLRALAFDTGPAGDSYPEATLATLVSQGQAQTPIALPTALPAVEDLRTLPVARRRTITFVEDTANNTFFIDSGNGPLMFDANRIDSTIPSGTVEEWTVLNATPELHVFHIHQTDFQVTEINGVAQPFVGHQDNINVSYQPDASSAPGQVKLLIDFRNPLIVGKFVYHCHILEHEDGGMMAVAEVVKPAMAAAAQFGATLVKAVNRTLGRSAERGNADEAARIEQTLSAVQAGSYCRTEEPRAASQDATR</sequence>
<gene>
    <name evidence="7" type="ORF">D3870_20270</name>
</gene>
<dbReference type="InterPro" id="IPR001117">
    <property type="entry name" value="Cu-oxidase_2nd"/>
</dbReference>
<accession>A0A418WVX1</accession>
<evidence type="ECO:0000259" key="6">
    <source>
        <dbReference type="Pfam" id="PF07732"/>
    </source>
</evidence>
<dbReference type="GO" id="GO:0042597">
    <property type="term" value="C:periplasmic space"/>
    <property type="evidence" value="ECO:0007669"/>
    <property type="project" value="UniProtKB-SubCell"/>
</dbReference>
<dbReference type="Pfam" id="PF07732">
    <property type="entry name" value="Cu-oxidase_3"/>
    <property type="match status" value="1"/>
</dbReference>
<dbReference type="AlphaFoldDB" id="A0A418WVX1"/>
<dbReference type="OrthoDB" id="9757546at2"/>
<evidence type="ECO:0000259" key="5">
    <source>
        <dbReference type="Pfam" id="PF07731"/>
    </source>
</evidence>
<dbReference type="PANTHER" id="PTHR11709">
    <property type="entry name" value="MULTI-COPPER OXIDASE"/>
    <property type="match status" value="1"/>
</dbReference>
<dbReference type="InterPro" id="IPR002355">
    <property type="entry name" value="Cu_oxidase_Cu_BS"/>
</dbReference>
<evidence type="ECO:0000313" key="8">
    <source>
        <dbReference type="Proteomes" id="UP000285190"/>
    </source>
</evidence>
<dbReference type="Gene3D" id="2.60.40.420">
    <property type="entry name" value="Cupredoxins - blue copper proteins"/>
    <property type="match status" value="3"/>
</dbReference>
<comment type="caution">
    <text evidence="7">The sequence shown here is derived from an EMBL/GenBank/DDBJ whole genome shotgun (WGS) entry which is preliminary data.</text>
</comment>
<proteinExistence type="predicted"/>
<organism evidence="7 8">
    <name type="scientific">Noviherbaspirillum cavernae</name>
    <dbReference type="NCBI Taxonomy" id="2320862"/>
    <lineage>
        <taxon>Bacteria</taxon>
        <taxon>Pseudomonadati</taxon>
        <taxon>Pseudomonadota</taxon>
        <taxon>Betaproteobacteria</taxon>
        <taxon>Burkholderiales</taxon>
        <taxon>Oxalobacteraceae</taxon>
        <taxon>Noviherbaspirillum</taxon>
    </lineage>
</organism>
<comment type="subcellular location">
    <subcellularLocation>
        <location evidence="1">Periplasm</location>
    </subcellularLocation>
</comment>
<dbReference type="GO" id="GO:0005507">
    <property type="term" value="F:copper ion binding"/>
    <property type="evidence" value="ECO:0007669"/>
    <property type="project" value="InterPro"/>
</dbReference>
<feature type="domain" description="Plastocyanin-like" evidence="4">
    <location>
        <begin position="215"/>
        <end position="325"/>
    </location>
</feature>
<dbReference type="Pfam" id="PF07731">
    <property type="entry name" value="Cu-oxidase_2"/>
    <property type="match status" value="1"/>
</dbReference>
<reference evidence="7 8" key="1">
    <citation type="submission" date="2018-09" db="EMBL/GenBank/DDBJ databases">
        <authorList>
            <person name="Zhu H."/>
        </authorList>
    </citation>
    <scope>NUCLEOTIDE SEQUENCE [LARGE SCALE GENOMIC DNA]</scope>
    <source>
        <strain evidence="7 8">K2R10-39</strain>
    </source>
</reference>
<dbReference type="EMBL" id="QYUN01000003">
    <property type="protein sequence ID" value="RJF96739.1"/>
    <property type="molecule type" value="Genomic_DNA"/>
</dbReference>
<dbReference type="InterPro" id="IPR011706">
    <property type="entry name" value="Cu-oxidase_C"/>
</dbReference>
<keyword evidence="3" id="KW-0560">Oxidoreductase</keyword>
<feature type="domain" description="Plastocyanin-like" evidence="6">
    <location>
        <begin position="60"/>
        <end position="179"/>
    </location>
</feature>
<dbReference type="Pfam" id="PF00394">
    <property type="entry name" value="Cu-oxidase"/>
    <property type="match status" value="1"/>
</dbReference>
<dbReference type="Proteomes" id="UP000285190">
    <property type="component" value="Unassembled WGS sequence"/>
</dbReference>
<dbReference type="PROSITE" id="PS00080">
    <property type="entry name" value="MULTICOPPER_OXIDASE2"/>
    <property type="match status" value="1"/>
</dbReference>
<evidence type="ECO:0000256" key="3">
    <source>
        <dbReference type="ARBA" id="ARBA00023002"/>
    </source>
</evidence>
<dbReference type="CDD" id="cd13900">
    <property type="entry name" value="CuRO_3_Tth-MCO_like"/>
    <property type="match status" value="1"/>
</dbReference>
<dbReference type="PROSITE" id="PS51257">
    <property type="entry name" value="PROKAR_LIPOPROTEIN"/>
    <property type="match status" value="1"/>
</dbReference>
<evidence type="ECO:0000313" key="7">
    <source>
        <dbReference type="EMBL" id="RJF96739.1"/>
    </source>
</evidence>
<keyword evidence="8" id="KW-1185">Reference proteome</keyword>
<evidence type="ECO:0000256" key="2">
    <source>
        <dbReference type="ARBA" id="ARBA00022723"/>
    </source>
</evidence>
<name>A0A418WVX1_9BURK</name>
<dbReference type="SUPFAM" id="SSF49503">
    <property type="entry name" value="Cupredoxins"/>
    <property type="match status" value="3"/>
</dbReference>
<dbReference type="PANTHER" id="PTHR11709:SF518">
    <property type="entry name" value="MULTICOPPER OXIDASE"/>
    <property type="match status" value="1"/>
</dbReference>
<protein>
    <submittedName>
        <fullName evidence="7">Multicopper oxidase family protein</fullName>
    </submittedName>
</protein>
<dbReference type="GO" id="GO:0016491">
    <property type="term" value="F:oxidoreductase activity"/>
    <property type="evidence" value="ECO:0007669"/>
    <property type="project" value="UniProtKB-KW"/>
</dbReference>
<dbReference type="CDD" id="cd13853">
    <property type="entry name" value="CuRO_1_Tth-MCO_like"/>
    <property type="match status" value="1"/>
</dbReference>
<evidence type="ECO:0000259" key="4">
    <source>
        <dbReference type="Pfam" id="PF00394"/>
    </source>
</evidence>
<dbReference type="InterPro" id="IPR008972">
    <property type="entry name" value="Cupredoxin"/>
</dbReference>
<feature type="domain" description="Plastocyanin-like" evidence="5">
    <location>
        <begin position="367"/>
        <end position="484"/>
    </location>
</feature>
<keyword evidence="2" id="KW-0479">Metal-binding</keyword>
<dbReference type="InterPro" id="IPR045087">
    <property type="entry name" value="Cu-oxidase_fam"/>
</dbReference>
<dbReference type="RefSeq" id="WP_119742877.1">
    <property type="nucleotide sequence ID" value="NZ_QYUN01000003.1"/>
</dbReference>
<evidence type="ECO:0000256" key="1">
    <source>
        <dbReference type="ARBA" id="ARBA00004418"/>
    </source>
</evidence>